<keyword evidence="5 7" id="KW-0472">Membrane</keyword>
<protein>
    <submittedName>
        <fullName evidence="8">YihY/virulence factor BrkB family protein</fullName>
    </submittedName>
</protein>
<name>A0ABT2K2X7_9ACTN</name>
<keyword evidence="3 7" id="KW-0812">Transmembrane</keyword>
<evidence type="ECO:0000256" key="5">
    <source>
        <dbReference type="ARBA" id="ARBA00023136"/>
    </source>
</evidence>
<reference evidence="8 9" key="1">
    <citation type="submission" date="2021-10" db="EMBL/GenBank/DDBJ databases">
        <title>Streptomyces gossypii sp. nov., isolated from soil collected from cotton field.</title>
        <authorList>
            <person name="Ge X."/>
            <person name="Chen X."/>
            <person name="Liu W."/>
        </authorList>
    </citation>
    <scope>NUCLEOTIDE SEQUENCE [LARGE SCALE GENOMIC DNA]</scope>
    <source>
        <strain evidence="8 9">N2-109</strain>
    </source>
</reference>
<evidence type="ECO:0000313" key="9">
    <source>
        <dbReference type="Proteomes" id="UP001156389"/>
    </source>
</evidence>
<evidence type="ECO:0000256" key="3">
    <source>
        <dbReference type="ARBA" id="ARBA00022692"/>
    </source>
</evidence>
<dbReference type="EMBL" id="JAJAGO010000021">
    <property type="protein sequence ID" value="MCT2594517.1"/>
    <property type="molecule type" value="Genomic_DNA"/>
</dbReference>
<feature type="transmembrane region" description="Helical" evidence="7">
    <location>
        <begin position="249"/>
        <end position="271"/>
    </location>
</feature>
<proteinExistence type="predicted"/>
<dbReference type="Pfam" id="PF03631">
    <property type="entry name" value="Virul_fac_BrkB"/>
    <property type="match status" value="1"/>
</dbReference>
<feature type="region of interest" description="Disordered" evidence="6">
    <location>
        <begin position="286"/>
        <end position="337"/>
    </location>
</feature>
<evidence type="ECO:0000256" key="6">
    <source>
        <dbReference type="SAM" id="MobiDB-lite"/>
    </source>
</evidence>
<evidence type="ECO:0000313" key="8">
    <source>
        <dbReference type="EMBL" id="MCT2594517.1"/>
    </source>
</evidence>
<feature type="compositionally biased region" description="Low complexity" evidence="6">
    <location>
        <begin position="313"/>
        <end position="324"/>
    </location>
</feature>
<gene>
    <name evidence="8" type="ORF">LHJ74_32195</name>
</gene>
<feature type="transmembrane region" description="Helical" evidence="7">
    <location>
        <begin position="143"/>
        <end position="164"/>
    </location>
</feature>
<evidence type="ECO:0000256" key="7">
    <source>
        <dbReference type="SAM" id="Phobius"/>
    </source>
</evidence>
<dbReference type="Proteomes" id="UP001156389">
    <property type="component" value="Unassembled WGS sequence"/>
</dbReference>
<dbReference type="InterPro" id="IPR017039">
    <property type="entry name" value="Virul_fac_BrkB"/>
</dbReference>
<feature type="compositionally biased region" description="Gly residues" evidence="6">
    <location>
        <begin position="299"/>
        <end position="312"/>
    </location>
</feature>
<keyword evidence="9" id="KW-1185">Reference proteome</keyword>
<feature type="transmembrane region" description="Helical" evidence="7">
    <location>
        <begin position="184"/>
        <end position="206"/>
    </location>
</feature>
<evidence type="ECO:0000256" key="2">
    <source>
        <dbReference type="ARBA" id="ARBA00022475"/>
    </source>
</evidence>
<evidence type="ECO:0000256" key="4">
    <source>
        <dbReference type="ARBA" id="ARBA00022989"/>
    </source>
</evidence>
<feature type="transmembrane region" description="Helical" evidence="7">
    <location>
        <begin position="37"/>
        <end position="64"/>
    </location>
</feature>
<feature type="transmembrane region" description="Helical" evidence="7">
    <location>
        <begin position="218"/>
        <end position="237"/>
    </location>
</feature>
<comment type="subcellular location">
    <subcellularLocation>
        <location evidence="1">Cell membrane</location>
        <topology evidence="1">Multi-pass membrane protein</topology>
    </subcellularLocation>
</comment>
<comment type="caution">
    <text evidence="8">The sequence shown here is derived from an EMBL/GenBank/DDBJ whole genome shotgun (WGS) entry which is preliminary data.</text>
</comment>
<evidence type="ECO:0000256" key="1">
    <source>
        <dbReference type="ARBA" id="ARBA00004651"/>
    </source>
</evidence>
<dbReference type="RefSeq" id="WP_260221852.1">
    <property type="nucleotide sequence ID" value="NZ_JAJAGO010000021.1"/>
</dbReference>
<feature type="transmembrane region" description="Helical" evidence="7">
    <location>
        <begin position="96"/>
        <end position="116"/>
    </location>
</feature>
<keyword evidence="4 7" id="KW-1133">Transmembrane helix</keyword>
<keyword evidence="2" id="KW-1003">Cell membrane</keyword>
<accession>A0ABT2K2X7</accession>
<dbReference type="PANTHER" id="PTHR30213:SF1">
    <property type="entry name" value="INNER MEMBRANE PROTEIN YHJD"/>
    <property type="match status" value="1"/>
</dbReference>
<sequence>MDWLTKLPVIGPAAAWFFRTRVWRVYEHLDARKWQRLAATLTFTSFLAFFPMLVVAVAISAAVLSPAQMDDVRDAIADQVPGISDELDLRGLADNAGTIGLIAGALLLFTGVNWAGTLRECLRALWDLEEDPGNPVLLKVKDLAVLFGLAVAGALSMAASAFALTVVGWLAEEMGLAEGGLGSWLLRAAGYAAAIGADFLVLLYLLEWLPRVKPPRRALFAAALIGAVGFEVLKLALGGYLQGVAAKSMYGAFGVPIALLLWISFMSKLLLYCGAWTATAEGAARDLEGSRSDGDEEGGPGLSPGPGGGAALGAGPAAASGGAPRNPPPREPPERRP</sequence>
<dbReference type="PANTHER" id="PTHR30213">
    <property type="entry name" value="INNER MEMBRANE PROTEIN YHJD"/>
    <property type="match status" value="1"/>
</dbReference>
<organism evidence="8 9">
    <name type="scientific">Streptomyces gossypii</name>
    <dbReference type="NCBI Taxonomy" id="2883101"/>
    <lineage>
        <taxon>Bacteria</taxon>
        <taxon>Bacillati</taxon>
        <taxon>Actinomycetota</taxon>
        <taxon>Actinomycetes</taxon>
        <taxon>Kitasatosporales</taxon>
        <taxon>Streptomycetaceae</taxon>
        <taxon>Streptomyces</taxon>
    </lineage>
</organism>